<evidence type="ECO:0000313" key="11">
    <source>
        <dbReference type="Proteomes" id="UP000636800"/>
    </source>
</evidence>
<evidence type="ECO:0000256" key="1">
    <source>
        <dbReference type="ARBA" id="ARBA00004240"/>
    </source>
</evidence>
<evidence type="ECO:0000313" key="9">
    <source>
        <dbReference type="EMBL" id="KAG0449452.1"/>
    </source>
</evidence>
<keyword evidence="2 7" id="KW-0479">Metal-binding</keyword>
<gene>
    <name evidence="10" type="ORF">HPP92_017198</name>
    <name evidence="9" type="ORF">HPP92_027315</name>
</gene>
<dbReference type="Proteomes" id="UP000636800">
    <property type="component" value="Unassembled WGS sequence"/>
</dbReference>
<comment type="subcellular location">
    <subcellularLocation>
        <location evidence="1">Endoplasmic reticulum</location>
    </subcellularLocation>
</comment>
<keyword evidence="5 7" id="KW-0862">Zinc</keyword>
<dbReference type="EMBL" id="JADCNM010000185">
    <property type="protein sequence ID" value="KAG0449452.1"/>
    <property type="molecule type" value="Genomic_DNA"/>
</dbReference>
<evidence type="ECO:0000256" key="5">
    <source>
        <dbReference type="ARBA" id="ARBA00022833"/>
    </source>
</evidence>
<dbReference type="GO" id="GO:0032877">
    <property type="term" value="P:positive regulation of DNA endoreduplication"/>
    <property type="evidence" value="ECO:0007669"/>
    <property type="project" value="TreeGrafter"/>
</dbReference>
<dbReference type="GO" id="GO:0051781">
    <property type="term" value="P:positive regulation of cell division"/>
    <property type="evidence" value="ECO:0007669"/>
    <property type="project" value="TreeGrafter"/>
</dbReference>
<keyword evidence="4" id="KW-0256">Endoplasmic reticulum</keyword>
<proteinExistence type="predicted"/>
<dbReference type="GO" id="GO:0000911">
    <property type="term" value="P:cytokinesis by cell plate formation"/>
    <property type="evidence" value="ECO:0007669"/>
    <property type="project" value="TreeGrafter"/>
</dbReference>
<evidence type="ECO:0000256" key="4">
    <source>
        <dbReference type="ARBA" id="ARBA00022824"/>
    </source>
</evidence>
<dbReference type="InterPro" id="IPR014710">
    <property type="entry name" value="RmlC-like_jellyroll"/>
</dbReference>
<dbReference type="GO" id="GO:0045793">
    <property type="term" value="P:positive regulation of cell size"/>
    <property type="evidence" value="ECO:0007669"/>
    <property type="project" value="TreeGrafter"/>
</dbReference>
<dbReference type="Gene3D" id="2.60.120.10">
    <property type="entry name" value="Jelly Rolls"/>
    <property type="match status" value="1"/>
</dbReference>
<comment type="caution">
    <text evidence="9">The sequence shown here is derived from an EMBL/GenBank/DDBJ whole genome shotgun (WGS) entry which is preliminary data.</text>
</comment>
<dbReference type="GO" id="GO:0009826">
    <property type="term" value="P:unidimensional cell growth"/>
    <property type="evidence" value="ECO:0007669"/>
    <property type="project" value="TreeGrafter"/>
</dbReference>
<name>A0A835U5T2_VANPL</name>
<feature type="chain" id="PRO_5036240358" evidence="8">
    <location>
        <begin position="28"/>
        <end position="121"/>
    </location>
</feature>
<dbReference type="EMBL" id="JADCNL010000008">
    <property type="protein sequence ID" value="KAG0470498.1"/>
    <property type="molecule type" value="Genomic_DNA"/>
</dbReference>
<evidence type="ECO:0000256" key="3">
    <source>
        <dbReference type="ARBA" id="ARBA00022729"/>
    </source>
</evidence>
<evidence type="ECO:0000256" key="7">
    <source>
        <dbReference type="PIRSR" id="PIRSR600526-2"/>
    </source>
</evidence>
<evidence type="ECO:0000256" key="6">
    <source>
        <dbReference type="ARBA" id="ARBA00023180"/>
    </source>
</evidence>
<sequence>MGRAARSIGALALLFLFHTSIYTEASARCSNQGALAVRNITAMSQNNFGIGGLSHITIAGAVLHGMKEAYPLEDLHVLIVISRPPIKVFIYDDWSMPHTAAKLKFPIFFDEECFHESKDEL</sequence>
<evidence type="ECO:0000256" key="8">
    <source>
        <dbReference type="SAM" id="SignalP"/>
    </source>
</evidence>
<evidence type="ECO:0000313" key="10">
    <source>
        <dbReference type="EMBL" id="KAG0470498.1"/>
    </source>
</evidence>
<keyword evidence="11" id="KW-1185">Reference proteome</keyword>
<feature type="binding site" evidence="7">
    <location>
        <position position="64"/>
    </location>
    <ligand>
        <name>Zn(2+)</name>
        <dbReference type="ChEBI" id="CHEBI:29105"/>
    </ligand>
</feature>
<accession>A0A835U5T2</accession>
<dbReference type="PRINTS" id="PR00655">
    <property type="entry name" value="AUXINBINDNGP"/>
</dbReference>
<organism evidence="9 12">
    <name type="scientific">Vanilla planifolia</name>
    <name type="common">Vanilla</name>
    <dbReference type="NCBI Taxonomy" id="51239"/>
    <lineage>
        <taxon>Eukaryota</taxon>
        <taxon>Viridiplantae</taxon>
        <taxon>Streptophyta</taxon>
        <taxon>Embryophyta</taxon>
        <taxon>Tracheophyta</taxon>
        <taxon>Spermatophyta</taxon>
        <taxon>Magnoliopsida</taxon>
        <taxon>Liliopsida</taxon>
        <taxon>Asparagales</taxon>
        <taxon>Orchidaceae</taxon>
        <taxon>Vanilloideae</taxon>
        <taxon>Vanilleae</taxon>
        <taxon>Vanilla</taxon>
    </lineage>
</organism>
<dbReference type="InterPro" id="IPR000526">
    <property type="entry name" value="Auxin-bd"/>
</dbReference>
<dbReference type="OrthoDB" id="2013851at2759"/>
<protein>
    <submittedName>
        <fullName evidence="9">Uncharacterized protein</fullName>
    </submittedName>
</protein>
<evidence type="ECO:0000313" key="12">
    <source>
        <dbReference type="Proteomes" id="UP000639772"/>
    </source>
</evidence>
<feature type="signal peptide" evidence="8">
    <location>
        <begin position="1"/>
        <end position="27"/>
    </location>
</feature>
<dbReference type="PANTHER" id="PTHR37236:SF1">
    <property type="entry name" value="AUXIN-BINDING PROTEIN 1"/>
    <property type="match status" value="1"/>
</dbReference>
<dbReference type="GO" id="GO:0010011">
    <property type="term" value="F:auxin binding"/>
    <property type="evidence" value="ECO:0007669"/>
    <property type="project" value="InterPro"/>
</dbReference>
<keyword evidence="6" id="KW-0325">Glycoprotein</keyword>
<dbReference type="PANTHER" id="PTHR37236">
    <property type="entry name" value="AUXIN-BINDING PROTEIN 1"/>
    <property type="match status" value="1"/>
</dbReference>
<dbReference type="GO" id="GO:0046872">
    <property type="term" value="F:metal ion binding"/>
    <property type="evidence" value="ECO:0007669"/>
    <property type="project" value="UniProtKB-KW"/>
</dbReference>
<dbReference type="AlphaFoldDB" id="A0A835U5T2"/>
<evidence type="ECO:0000256" key="2">
    <source>
        <dbReference type="ARBA" id="ARBA00022723"/>
    </source>
</evidence>
<reference evidence="11 12" key="1">
    <citation type="journal article" date="2020" name="Nat. Food">
        <title>A phased Vanilla planifolia genome enables genetic improvement of flavour and production.</title>
        <authorList>
            <person name="Hasing T."/>
            <person name="Tang H."/>
            <person name="Brym M."/>
            <person name="Khazi F."/>
            <person name="Huang T."/>
            <person name="Chambers A.H."/>
        </authorList>
    </citation>
    <scope>NUCLEOTIDE SEQUENCE [LARGE SCALE GENOMIC DNA]</scope>
    <source>
        <tissue evidence="9">Leaf</tissue>
    </source>
</reference>
<dbReference type="Proteomes" id="UP000639772">
    <property type="component" value="Unassembled WGS sequence"/>
</dbReference>
<dbReference type="Pfam" id="PF02041">
    <property type="entry name" value="Auxin_BP"/>
    <property type="match status" value="2"/>
</dbReference>
<dbReference type="GO" id="GO:0005783">
    <property type="term" value="C:endoplasmic reticulum"/>
    <property type="evidence" value="ECO:0007669"/>
    <property type="project" value="UniProtKB-SubCell"/>
</dbReference>
<keyword evidence="3 8" id="KW-0732">Signal</keyword>